<evidence type="ECO:0000313" key="10">
    <source>
        <dbReference type="Proteomes" id="UP000024329"/>
    </source>
</evidence>
<evidence type="ECO:0000256" key="3">
    <source>
        <dbReference type="ARBA" id="ARBA00022723"/>
    </source>
</evidence>
<feature type="signal peptide" evidence="7">
    <location>
        <begin position="1"/>
        <end position="26"/>
    </location>
</feature>
<dbReference type="GO" id="GO:0046872">
    <property type="term" value="F:metal ion binding"/>
    <property type="evidence" value="ECO:0007669"/>
    <property type="project" value="UniProtKB-KW"/>
</dbReference>
<dbReference type="PRINTS" id="PR00604">
    <property type="entry name" value="CYTCHRMECIAB"/>
</dbReference>
<sequence length="125" mass="13081">MTYTRTLLRAAVLAAGATLLPSAASAQSAPPPQFAMCKVCHKTTDKAPSAIGPTLWRVGGRKAGTLPGYAYSPAMKQSDLVWDRKTLMAFLAKPRTVVPGTKMAYAGTSDPKAAAALADYLLGLK</sequence>
<proteinExistence type="predicted"/>
<accession>A0A031K3J9</accession>
<dbReference type="RefSeq" id="WP_036524293.1">
    <property type="nucleotide sequence ID" value="NZ_JFYZ01000003.1"/>
</dbReference>
<feature type="chain" id="PRO_5001552306" evidence="7">
    <location>
        <begin position="27"/>
        <end position="125"/>
    </location>
</feature>
<dbReference type="STRING" id="158500.BES08_06670"/>
<evidence type="ECO:0000256" key="4">
    <source>
        <dbReference type="ARBA" id="ARBA00022982"/>
    </source>
</evidence>
<reference evidence="9 10" key="1">
    <citation type="submission" date="2014-03" db="EMBL/GenBank/DDBJ databases">
        <title>Whole genome sequence of Novosphingobium resinovorum KF1.</title>
        <authorList>
            <person name="Gan H.M."/>
            <person name="Gan H.Y."/>
            <person name="Chew T.H."/>
            <person name="Savka M.A."/>
        </authorList>
    </citation>
    <scope>NUCLEOTIDE SEQUENCE [LARGE SCALE GENOMIC DNA]</scope>
    <source>
        <strain evidence="9 10">KF1</strain>
    </source>
</reference>
<protein>
    <submittedName>
        <fullName evidence="9">Class I cytochrome c</fullName>
    </submittedName>
</protein>
<keyword evidence="7" id="KW-0732">Signal</keyword>
<dbReference type="GO" id="GO:0009055">
    <property type="term" value="F:electron transfer activity"/>
    <property type="evidence" value="ECO:0007669"/>
    <property type="project" value="InterPro"/>
</dbReference>
<dbReference type="SUPFAM" id="SSF46626">
    <property type="entry name" value="Cytochrome c"/>
    <property type="match status" value="1"/>
</dbReference>
<evidence type="ECO:0000256" key="6">
    <source>
        <dbReference type="PROSITE-ProRule" id="PRU00433"/>
    </source>
</evidence>
<dbReference type="GO" id="GO:0020037">
    <property type="term" value="F:heme binding"/>
    <property type="evidence" value="ECO:0007669"/>
    <property type="project" value="InterPro"/>
</dbReference>
<feature type="domain" description="Cytochrome c" evidence="8">
    <location>
        <begin position="11"/>
        <end position="125"/>
    </location>
</feature>
<evidence type="ECO:0000256" key="2">
    <source>
        <dbReference type="ARBA" id="ARBA00022617"/>
    </source>
</evidence>
<dbReference type="InterPro" id="IPR002327">
    <property type="entry name" value="Cyt_c_1A/1B"/>
</dbReference>
<keyword evidence="3 6" id="KW-0479">Metal-binding</keyword>
<evidence type="ECO:0000313" key="9">
    <source>
        <dbReference type="EMBL" id="EZP83182.1"/>
    </source>
</evidence>
<dbReference type="Gene3D" id="1.10.760.10">
    <property type="entry name" value="Cytochrome c-like domain"/>
    <property type="match status" value="1"/>
</dbReference>
<evidence type="ECO:0000256" key="5">
    <source>
        <dbReference type="ARBA" id="ARBA00023004"/>
    </source>
</evidence>
<dbReference type="InterPro" id="IPR009056">
    <property type="entry name" value="Cyt_c-like_dom"/>
</dbReference>
<gene>
    <name evidence="9" type="ORF">BV97_01285</name>
</gene>
<dbReference type="AlphaFoldDB" id="A0A031K3J9"/>
<keyword evidence="1" id="KW-0813">Transport</keyword>
<dbReference type="EMBL" id="JFYZ01000003">
    <property type="protein sequence ID" value="EZP83182.1"/>
    <property type="molecule type" value="Genomic_DNA"/>
</dbReference>
<keyword evidence="4" id="KW-0249">Electron transport</keyword>
<dbReference type="PATRIC" id="fig|158500.4.peg.1323"/>
<organism evidence="9 10">
    <name type="scientific">Novosphingobium resinovorum</name>
    <dbReference type="NCBI Taxonomy" id="158500"/>
    <lineage>
        <taxon>Bacteria</taxon>
        <taxon>Pseudomonadati</taxon>
        <taxon>Pseudomonadota</taxon>
        <taxon>Alphaproteobacteria</taxon>
        <taxon>Sphingomonadales</taxon>
        <taxon>Sphingomonadaceae</taxon>
        <taxon>Novosphingobium</taxon>
    </lineage>
</organism>
<comment type="caution">
    <text evidence="9">The sequence shown here is derived from an EMBL/GenBank/DDBJ whole genome shotgun (WGS) entry which is preliminary data.</text>
</comment>
<evidence type="ECO:0000259" key="8">
    <source>
        <dbReference type="PROSITE" id="PS51007"/>
    </source>
</evidence>
<keyword evidence="5 6" id="KW-0408">Iron</keyword>
<dbReference type="InterPro" id="IPR036909">
    <property type="entry name" value="Cyt_c-like_dom_sf"/>
</dbReference>
<keyword evidence="2 6" id="KW-0349">Heme</keyword>
<evidence type="ECO:0000256" key="7">
    <source>
        <dbReference type="SAM" id="SignalP"/>
    </source>
</evidence>
<dbReference type="PANTHER" id="PTHR11961">
    <property type="entry name" value="CYTOCHROME C"/>
    <property type="match status" value="1"/>
</dbReference>
<name>A0A031K3J9_9SPHN</name>
<dbReference type="eggNOG" id="COG3474">
    <property type="taxonomic scope" value="Bacteria"/>
</dbReference>
<dbReference type="PROSITE" id="PS51007">
    <property type="entry name" value="CYTC"/>
    <property type="match status" value="1"/>
</dbReference>
<dbReference type="Proteomes" id="UP000024329">
    <property type="component" value="Unassembled WGS sequence"/>
</dbReference>
<evidence type="ECO:0000256" key="1">
    <source>
        <dbReference type="ARBA" id="ARBA00022448"/>
    </source>
</evidence>